<comment type="caution">
    <text evidence="6">The sequence shown here is derived from an EMBL/GenBank/DDBJ whole genome shotgun (WGS) entry which is preliminary data.</text>
</comment>
<evidence type="ECO:0000313" key="6">
    <source>
        <dbReference type="EMBL" id="KAL1511478.1"/>
    </source>
</evidence>
<keyword evidence="4" id="KW-0175">Coiled coil</keyword>
<keyword evidence="2 3" id="KW-0040">ANK repeat</keyword>
<dbReference type="AlphaFoldDB" id="A0AB34J481"/>
<feature type="coiled-coil region" evidence="4">
    <location>
        <begin position="609"/>
        <end position="636"/>
    </location>
</feature>
<evidence type="ECO:0000256" key="5">
    <source>
        <dbReference type="SAM" id="MobiDB-lite"/>
    </source>
</evidence>
<dbReference type="PANTHER" id="PTHR24173">
    <property type="entry name" value="ANKYRIN REPEAT CONTAINING"/>
    <property type="match status" value="1"/>
</dbReference>
<dbReference type="PANTHER" id="PTHR24173:SF74">
    <property type="entry name" value="ANKYRIN REPEAT DOMAIN-CONTAINING PROTEIN 16"/>
    <property type="match status" value="1"/>
</dbReference>
<evidence type="ECO:0000256" key="3">
    <source>
        <dbReference type="PROSITE-ProRule" id="PRU00023"/>
    </source>
</evidence>
<feature type="region of interest" description="Disordered" evidence="5">
    <location>
        <begin position="408"/>
        <end position="446"/>
    </location>
</feature>
<dbReference type="SUPFAM" id="SSF48403">
    <property type="entry name" value="Ankyrin repeat"/>
    <property type="match status" value="1"/>
</dbReference>
<evidence type="ECO:0000313" key="7">
    <source>
        <dbReference type="Proteomes" id="UP001515480"/>
    </source>
</evidence>
<dbReference type="PROSITE" id="PS50297">
    <property type="entry name" value="ANK_REP_REGION"/>
    <property type="match status" value="1"/>
</dbReference>
<accession>A0AB34J481</accession>
<name>A0AB34J481_PRYPA</name>
<feature type="compositionally biased region" description="Basic and acidic residues" evidence="5">
    <location>
        <begin position="419"/>
        <end position="446"/>
    </location>
</feature>
<feature type="repeat" description="ANK" evidence="3">
    <location>
        <begin position="75"/>
        <end position="107"/>
    </location>
</feature>
<keyword evidence="1" id="KW-0677">Repeat</keyword>
<dbReference type="Pfam" id="PF12796">
    <property type="entry name" value="Ank_2"/>
    <property type="match status" value="1"/>
</dbReference>
<dbReference type="PROSITE" id="PS50088">
    <property type="entry name" value="ANK_REPEAT"/>
    <property type="match status" value="1"/>
</dbReference>
<evidence type="ECO:0000256" key="1">
    <source>
        <dbReference type="ARBA" id="ARBA00022737"/>
    </source>
</evidence>
<evidence type="ECO:0000256" key="2">
    <source>
        <dbReference type="ARBA" id="ARBA00023043"/>
    </source>
</evidence>
<dbReference type="Proteomes" id="UP001515480">
    <property type="component" value="Unassembled WGS sequence"/>
</dbReference>
<gene>
    <name evidence="6" type="ORF">AB1Y20_006276</name>
</gene>
<evidence type="ECO:0000256" key="4">
    <source>
        <dbReference type="SAM" id="Coils"/>
    </source>
</evidence>
<organism evidence="6 7">
    <name type="scientific">Prymnesium parvum</name>
    <name type="common">Toxic golden alga</name>
    <dbReference type="NCBI Taxonomy" id="97485"/>
    <lineage>
        <taxon>Eukaryota</taxon>
        <taxon>Haptista</taxon>
        <taxon>Haptophyta</taxon>
        <taxon>Prymnesiophyceae</taxon>
        <taxon>Prymnesiales</taxon>
        <taxon>Prymnesiaceae</taxon>
        <taxon>Prymnesium</taxon>
    </lineage>
</organism>
<feature type="coiled-coil region" evidence="4">
    <location>
        <begin position="480"/>
        <end position="507"/>
    </location>
</feature>
<keyword evidence="7" id="KW-1185">Reference proteome</keyword>
<protein>
    <submittedName>
        <fullName evidence="6">Uncharacterized protein</fullName>
    </submittedName>
</protein>
<feature type="compositionally biased region" description="Polar residues" evidence="5">
    <location>
        <begin position="336"/>
        <end position="347"/>
    </location>
</feature>
<dbReference type="InterPro" id="IPR002110">
    <property type="entry name" value="Ankyrin_rpt"/>
</dbReference>
<feature type="region of interest" description="Disordered" evidence="5">
    <location>
        <begin position="330"/>
        <end position="355"/>
    </location>
</feature>
<sequence>MMWSSSLPPPSTHHSPQPMVIPVTSLARPHSPKPSMTVQRDAQSKQLCSAASAGHTSLAASLIQYGADVNQVDEHGRTPVMLAVLGGHVETTVRLALAGADLSRRDQHGRTALELAVAASNRETSLALLLIATGKFTKPLQPILPPTILVQLEQWVLDKAGRNDKAAAAVMRQQRTWLVNSDASLKSESDRTELMRGLLAMCVWASKHGVNYLSDQIVFCFAHELPLSNPGNTALISRLEDSEGHNVMHAVVLAGQGQACRTLCAAITAAGTLSLLRKRNGAGLLPSELQASDTHSSLTAASAAAASEASRLLNELSSAEARASFGGAVRRKRSSDNVPDSWPSSDTEGALSPSRLSDGEKAIAAGDLLHLASVASVASVASSVPTSVPSNGPATVPTGGLMQSAITSRARGNGSASGRAREKPYERPKGRASRAEKSAPHPGADKDCWLPGGFWWKDEQTAMPPGRQPGELAGWAPLAGERAQQMLQDQKKALSEHEQQVQGIESRDDAVAYLQQLQQIPNEREGGTGSAITSTVDDSVIAHSTHWKELASWGGFRRHYKDGEGRGTADGDTMCVDSEPEFAPSAANAPAHAAAPASSIAPEEVQARLEAKRREVDEARRRLDDLLQAQLQLEKLLLPEN</sequence>
<feature type="compositionally biased region" description="Low complexity" evidence="5">
    <location>
        <begin position="583"/>
        <end position="604"/>
    </location>
</feature>
<feature type="region of interest" description="Disordered" evidence="5">
    <location>
        <begin position="583"/>
        <end position="606"/>
    </location>
</feature>
<dbReference type="Gene3D" id="1.25.40.20">
    <property type="entry name" value="Ankyrin repeat-containing domain"/>
    <property type="match status" value="1"/>
</dbReference>
<dbReference type="EMBL" id="JBGBPQ010000014">
    <property type="protein sequence ID" value="KAL1511478.1"/>
    <property type="molecule type" value="Genomic_DNA"/>
</dbReference>
<dbReference type="SMART" id="SM00248">
    <property type="entry name" value="ANK"/>
    <property type="match status" value="3"/>
</dbReference>
<reference evidence="6 7" key="1">
    <citation type="journal article" date="2024" name="Science">
        <title>Giant polyketide synthase enzymes in the biosynthesis of giant marine polyether toxins.</title>
        <authorList>
            <person name="Fallon T.R."/>
            <person name="Shende V.V."/>
            <person name="Wierzbicki I.H."/>
            <person name="Pendleton A.L."/>
            <person name="Watervoot N.F."/>
            <person name="Auber R.P."/>
            <person name="Gonzalez D.J."/>
            <person name="Wisecaver J.H."/>
            <person name="Moore B.S."/>
        </authorList>
    </citation>
    <scope>NUCLEOTIDE SEQUENCE [LARGE SCALE GENOMIC DNA]</scope>
    <source>
        <strain evidence="6 7">12B1</strain>
    </source>
</reference>
<proteinExistence type="predicted"/>
<dbReference type="InterPro" id="IPR036770">
    <property type="entry name" value="Ankyrin_rpt-contain_sf"/>
</dbReference>